<feature type="compositionally biased region" description="Polar residues" evidence="1">
    <location>
        <begin position="125"/>
        <end position="143"/>
    </location>
</feature>
<proteinExistence type="predicted"/>
<feature type="region of interest" description="Disordered" evidence="1">
    <location>
        <begin position="125"/>
        <end position="207"/>
    </location>
</feature>
<dbReference type="EMBL" id="KL197723">
    <property type="protein sequence ID" value="KDQ56160.1"/>
    <property type="molecule type" value="Genomic_DNA"/>
</dbReference>
<reference evidence="3" key="1">
    <citation type="journal article" date="2014" name="Proc. Natl. Acad. Sci. U.S.A.">
        <title>Extensive sampling of basidiomycete genomes demonstrates inadequacy of the white-rot/brown-rot paradigm for wood decay fungi.</title>
        <authorList>
            <person name="Riley R."/>
            <person name="Salamov A.A."/>
            <person name="Brown D.W."/>
            <person name="Nagy L.G."/>
            <person name="Floudas D."/>
            <person name="Held B.W."/>
            <person name="Levasseur A."/>
            <person name="Lombard V."/>
            <person name="Morin E."/>
            <person name="Otillar R."/>
            <person name="Lindquist E.A."/>
            <person name="Sun H."/>
            <person name="LaButti K.M."/>
            <person name="Schmutz J."/>
            <person name="Jabbour D."/>
            <person name="Luo H."/>
            <person name="Baker S.E."/>
            <person name="Pisabarro A.G."/>
            <person name="Walton J.D."/>
            <person name="Blanchette R.A."/>
            <person name="Henrissat B."/>
            <person name="Martin F."/>
            <person name="Cullen D."/>
            <person name="Hibbett D.S."/>
            <person name="Grigoriev I.V."/>
        </authorList>
    </citation>
    <scope>NUCLEOTIDE SEQUENCE [LARGE SCALE GENOMIC DNA]</scope>
    <source>
        <strain evidence="3">MUCL 33604</strain>
    </source>
</reference>
<gene>
    <name evidence="2" type="ORF">JAAARDRAFT_691305</name>
</gene>
<sequence>MYIYNAYYPDSYYSNYASPYLPQPYAHWTWPQPQNSNFPTTSYGVQHNSNAYMPNSGRQAYYPPAPAYHAPPPRSSFPSSLQDLMNWNPPAPQYSQHYNPWFERHHSKYYQQSSHRGWGPYTATSYTSAPQSSGYESESTRSPESAFIPPPMLSELNDAPPPGPSLTNELSTGPLQPTLAQARAASVTGPSPPVIPGELQGQSNPIS</sequence>
<evidence type="ECO:0000313" key="2">
    <source>
        <dbReference type="EMBL" id="KDQ56160.1"/>
    </source>
</evidence>
<dbReference type="AlphaFoldDB" id="A0A067PQS1"/>
<keyword evidence="3" id="KW-1185">Reference proteome</keyword>
<dbReference type="HOGENOM" id="CLU_1326548_0_0_1"/>
<dbReference type="Proteomes" id="UP000027265">
    <property type="component" value="Unassembled WGS sequence"/>
</dbReference>
<feature type="compositionally biased region" description="Polar residues" evidence="1">
    <location>
        <begin position="165"/>
        <end position="179"/>
    </location>
</feature>
<evidence type="ECO:0000313" key="3">
    <source>
        <dbReference type="Proteomes" id="UP000027265"/>
    </source>
</evidence>
<protein>
    <submittedName>
        <fullName evidence="2">Uncharacterized protein</fullName>
    </submittedName>
</protein>
<evidence type="ECO:0000256" key="1">
    <source>
        <dbReference type="SAM" id="MobiDB-lite"/>
    </source>
</evidence>
<organism evidence="2 3">
    <name type="scientific">Jaapia argillacea MUCL 33604</name>
    <dbReference type="NCBI Taxonomy" id="933084"/>
    <lineage>
        <taxon>Eukaryota</taxon>
        <taxon>Fungi</taxon>
        <taxon>Dikarya</taxon>
        <taxon>Basidiomycota</taxon>
        <taxon>Agaricomycotina</taxon>
        <taxon>Agaricomycetes</taxon>
        <taxon>Agaricomycetidae</taxon>
        <taxon>Jaapiales</taxon>
        <taxon>Jaapiaceae</taxon>
        <taxon>Jaapia</taxon>
    </lineage>
</organism>
<accession>A0A067PQS1</accession>
<name>A0A067PQS1_9AGAM</name>
<dbReference type="InParanoid" id="A0A067PQS1"/>